<gene>
    <name evidence="15" type="ORF">J1N35_030905</name>
</gene>
<evidence type="ECO:0000256" key="11">
    <source>
        <dbReference type="ARBA" id="ARBA00023180"/>
    </source>
</evidence>
<comment type="caution">
    <text evidence="15">The sequence shown here is derived from an EMBL/GenBank/DDBJ whole genome shotgun (WGS) entry which is preliminary data.</text>
</comment>
<dbReference type="FunFam" id="2.70.50.30:FF:000002">
    <property type="entry name" value="Rho GDP-dissociation inhibitor 1"/>
    <property type="match status" value="1"/>
</dbReference>
<dbReference type="GO" id="GO:0007266">
    <property type="term" value="P:Rho protein signal transduction"/>
    <property type="evidence" value="ECO:0007669"/>
    <property type="project" value="InterPro"/>
</dbReference>
<evidence type="ECO:0000256" key="9">
    <source>
        <dbReference type="ARBA" id="ARBA00022989"/>
    </source>
</evidence>
<dbReference type="InterPro" id="IPR003591">
    <property type="entry name" value="Leu-rich_rpt_typical-subtyp"/>
</dbReference>
<dbReference type="InterPro" id="IPR000406">
    <property type="entry name" value="Rho_GDI"/>
</dbReference>
<name>A0A9D3ZUC7_9ROSI</name>
<dbReference type="Gene3D" id="3.80.10.10">
    <property type="entry name" value="Ribonuclease Inhibitor"/>
    <property type="match status" value="3"/>
</dbReference>
<keyword evidence="8" id="KW-0677">Repeat</keyword>
<dbReference type="SUPFAM" id="SSF52058">
    <property type="entry name" value="L domain-like"/>
    <property type="match status" value="1"/>
</dbReference>
<keyword evidence="5" id="KW-0433">Leucine-rich repeat</keyword>
<comment type="similarity">
    <text evidence="3">Belongs to the Rho GDI family.</text>
</comment>
<dbReference type="InterPro" id="IPR024792">
    <property type="entry name" value="RhoGDI_dom_sf"/>
</dbReference>
<dbReference type="Pfam" id="PF00560">
    <property type="entry name" value="LRR_1"/>
    <property type="match status" value="7"/>
</dbReference>
<feature type="region of interest" description="Disordered" evidence="12">
    <location>
        <begin position="1"/>
        <end position="66"/>
    </location>
</feature>
<dbReference type="GO" id="GO:0005094">
    <property type="term" value="F:Rho GDP-dissociation inhibitor activity"/>
    <property type="evidence" value="ECO:0007669"/>
    <property type="project" value="InterPro"/>
</dbReference>
<organism evidence="15 16">
    <name type="scientific">Gossypium stocksii</name>
    <dbReference type="NCBI Taxonomy" id="47602"/>
    <lineage>
        <taxon>Eukaryota</taxon>
        <taxon>Viridiplantae</taxon>
        <taxon>Streptophyta</taxon>
        <taxon>Embryophyta</taxon>
        <taxon>Tracheophyta</taxon>
        <taxon>Spermatophyta</taxon>
        <taxon>Magnoliopsida</taxon>
        <taxon>eudicotyledons</taxon>
        <taxon>Gunneridae</taxon>
        <taxon>Pentapetalae</taxon>
        <taxon>rosids</taxon>
        <taxon>malvids</taxon>
        <taxon>Malvales</taxon>
        <taxon>Malvaceae</taxon>
        <taxon>Malvoideae</taxon>
        <taxon>Gossypium</taxon>
    </lineage>
</organism>
<evidence type="ECO:0000256" key="4">
    <source>
        <dbReference type="ARBA" id="ARBA00022490"/>
    </source>
</evidence>
<feature type="transmembrane region" description="Helical" evidence="13">
    <location>
        <begin position="641"/>
        <end position="665"/>
    </location>
</feature>
<evidence type="ECO:0000256" key="3">
    <source>
        <dbReference type="ARBA" id="ARBA00009758"/>
    </source>
</evidence>
<dbReference type="SMART" id="SM00369">
    <property type="entry name" value="LRR_TYP"/>
    <property type="match status" value="5"/>
</dbReference>
<evidence type="ECO:0000256" key="5">
    <source>
        <dbReference type="ARBA" id="ARBA00022614"/>
    </source>
</evidence>
<proteinExistence type="inferred from homology"/>
<sequence length="736" mass="81768">MGFDKEGSAPDSEASETKTSPKIPPNEDAVDGYHPPGINRKASESSLCPTEDEDDDDEEEREIELGPKCTLKEQLEKDKDDESLRRWKEQLLGTVDFESVGEKLEPEVKILSLAIKSHGRPDMVLPIPENGKPKGLWFTLKEGSKYSLQFTFQVSNNIVSGLKYTNMVWKTGVKVDSTKEMIGTFSPQAEPYTHEIPEETTPSGMFARGSYSARSKFVDDDNKCYLEINYTFDILELLEAKALLRWKESLPNQSSLQTWTLAVNNENLTSPCNWFGISCDNAGSIIGITLASSRIRGNLSNLDFSYFPNLACLNLSSNVLSGPIPSELGSLSKLTHLNLSMNYLSGFLPLSLSNLTQISLLYVGNNLISGELDPRLFSNWNKLQFLELHNNNFTGMIPSEIGLLVNLVELALSSNHFHGFIPSEIGNLTNLDALALHRNHLSGPIPSSFGNLTELTMLFLHQNEFSGTFPHSLLNCNLLVELLLFTNRLSGFVPQGLANLTSLRELHLSENNFSGPLPQVCQGAKLQLFTAAFNNFTGPIPKSLRNCTSLVRVRLHNNQLSGSLDRDFGVYPNLNYCELSHNRLEGLLSAKWGGCRNLEQLKVAGNMIKGEIPEEFGKLNRLAPCSNTTVEKETHKKNHNVPIIVVSASLSWLILSLALFIPYALSRRAERSRGSKEAMDVQLVLDPRIRTPADEETALEVASVVRHAVSYICVEPKSRPTMRWVSQALSEARTNV</sequence>
<keyword evidence="16" id="KW-1185">Reference proteome</keyword>
<dbReference type="InterPro" id="IPR032675">
    <property type="entry name" value="LRR_dom_sf"/>
</dbReference>
<dbReference type="Pfam" id="PF02115">
    <property type="entry name" value="Rho_GDI"/>
    <property type="match status" value="1"/>
</dbReference>
<evidence type="ECO:0000256" key="8">
    <source>
        <dbReference type="ARBA" id="ARBA00022737"/>
    </source>
</evidence>
<evidence type="ECO:0000313" key="16">
    <source>
        <dbReference type="Proteomes" id="UP000828251"/>
    </source>
</evidence>
<dbReference type="Proteomes" id="UP000828251">
    <property type="component" value="Unassembled WGS sequence"/>
</dbReference>
<dbReference type="FunFam" id="3.80.10.10:FF:000453">
    <property type="entry name" value="Leucine-rich receptor-like protein kinase family protein"/>
    <property type="match status" value="1"/>
</dbReference>
<evidence type="ECO:0000256" key="13">
    <source>
        <dbReference type="SAM" id="Phobius"/>
    </source>
</evidence>
<dbReference type="FunFam" id="3.80.10.10:FF:001316">
    <property type="entry name" value="Putative leucine-rich repeat receptor-like protein kinase family protein"/>
    <property type="match status" value="1"/>
</dbReference>
<keyword evidence="10 13" id="KW-0472">Membrane</keyword>
<evidence type="ECO:0000256" key="2">
    <source>
        <dbReference type="ARBA" id="ARBA00004496"/>
    </source>
</evidence>
<dbReference type="InterPro" id="IPR013210">
    <property type="entry name" value="LRR_N_plant-typ"/>
</dbReference>
<keyword evidence="9 13" id="KW-1133">Transmembrane helix</keyword>
<evidence type="ECO:0000259" key="14">
    <source>
        <dbReference type="Pfam" id="PF08263"/>
    </source>
</evidence>
<dbReference type="GO" id="GO:0006952">
    <property type="term" value="P:defense response"/>
    <property type="evidence" value="ECO:0007669"/>
    <property type="project" value="UniProtKB-ARBA"/>
</dbReference>
<keyword evidence="4" id="KW-0963">Cytoplasm</keyword>
<dbReference type="GO" id="GO:0051707">
    <property type="term" value="P:response to other organism"/>
    <property type="evidence" value="ECO:0007669"/>
    <property type="project" value="UniProtKB-ARBA"/>
</dbReference>
<dbReference type="EMBL" id="JAIQCV010000009">
    <property type="protein sequence ID" value="KAH1065918.1"/>
    <property type="molecule type" value="Genomic_DNA"/>
</dbReference>
<dbReference type="InterPro" id="IPR053213">
    <property type="entry name" value="RLP29"/>
</dbReference>
<dbReference type="InterPro" id="IPR014756">
    <property type="entry name" value="Ig_E-set"/>
</dbReference>
<dbReference type="PANTHER" id="PTHR48009">
    <property type="entry name" value="LEUCINE-RICH REPEAT (LRR) FAMILY PROTEIN"/>
    <property type="match status" value="1"/>
</dbReference>
<comment type="subcellular location">
    <subcellularLocation>
        <location evidence="2">Cytoplasm</location>
    </subcellularLocation>
    <subcellularLocation>
        <location evidence="1">Membrane</location>
        <topology evidence="1">Single-pass membrane protein</topology>
    </subcellularLocation>
</comment>
<feature type="domain" description="Leucine-rich repeat-containing N-terminal plant-type" evidence="14">
    <location>
        <begin position="239"/>
        <end position="280"/>
    </location>
</feature>
<dbReference type="FunFam" id="3.80.10.10:FF:000400">
    <property type="entry name" value="Nuclear pore complex protein NUP107"/>
    <property type="match status" value="1"/>
</dbReference>
<dbReference type="OrthoDB" id="676979at2759"/>
<evidence type="ECO:0000256" key="7">
    <source>
        <dbReference type="ARBA" id="ARBA00022729"/>
    </source>
</evidence>
<dbReference type="InterPro" id="IPR001611">
    <property type="entry name" value="Leu-rich_rpt"/>
</dbReference>
<feature type="compositionally biased region" description="Acidic residues" evidence="12">
    <location>
        <begin position="50"/>
        <end position="62"/>
    </location>
</feature>
<dbReference type="PRINTS" id="PR00492">
    <property type="entry name" value="RHOGDI"/>
</dbReference>
<keyword evidence="7" id="KW-0732">Signal</keyword>
<evidence type="ECO:0000256" key="10">
    <source>
        <dbReference type="ARBA" id="ARBA00023136"/>
    </source>
</evidence>
<protein>
    <recommendedName>
        <fullName evidence="14">Leucine-rich repeat-containing N-terminal plant-type domain-containing protein</fullName>
    </recommendedName>
</protein>
<dbReference type="PANTHER" id="PTHR48009:SF14">
    <property type="entry name" value="RECEPTOR PROTEIN KINASE CLAVATA1-LIKE"/>
    <property type="match status" value="1"/>
</dbReference>
<accession>A0A9D3ZUC7</accession>
<evidence type="ECO:0000256" key="12">
    <source>
        <dbReference type="SAM" id="MobiDB-lite"/>
    </source>
</evidence>
<evidence type="ECO:0000313" key="15">
    <source>
        <dbReference type="EMBL" id="KAH1065918.1"/>
    </source>
</evidence>
<dbReference type="Gene3D" id="2.70.50.30">
    <property type="entry name" value="Coagulation Factor XIII, subunit A, domain 1"/>
    <property type="match status" value="1"/>
</dbReference>
<keyword evidence="11" id="KW-0325">Glycoprotein</keyword>
<evidence type="ECO:0000256" key="6">
    <source>
        <dbReference type="ARBA" id="ARBA00022692"/>
    </source>
</evidence>
<dbReference type="GO" id="GO:0009791">
    <property type="term" value="P:post-embryonic development"/>
    <property type="evidence" value="ECO:0007669"/>
    <property type="project" value="UniProtKB-ARBA"/>
</dbReference>
<dbReference type="GO" id="GO:0005737">
    <property type="term" value="C:cytoplasm"/>
    <property type="evidence" value="ECO:0007669"/>
    <property type="project" value="UniProtKB-SubCell"/>
</dbReference>
<reference evidence="15 16" key="1">
    <citation type="journal article" date="2021" name="Plant Biotechnol. J.">
        <title>Multi-omics assisted identification of the key and species-specific regulatory components of drought-tolerant mechanisms in Gossypium stocksii.</title>
        <authorList>
            <person name="Yu D."/>
            <person name="Ke L."/>
            <person name="Zhang D."/>
            <person name="Wu Y."/>
            <person name="Sun Y."/>
            <person name="Mei J."/>
            <person name="Sun J."/>
            <person name="Sun Y."/>
        </authorList>
    </citation>
    <scope>NUCLEOTIDE SEQUENCE [LARGE SCALE GENOMIC DNA]</scope>
    <source>
        <strain evidence="16">cv. E1</strain>
        <tissue evidence="15">Leaf</tissue>
    </source>
</reference>
<dbReference type="SUPFAM" id="SSF81296">
    <property type="entry name" value="E set domains"/>
    <property type="match status" value="1"/>
</dbReference>
<dbReference type="GO" id="GO:0016020">
    <property type="term" value="C:membrane"/>
    <property type="evidence" value="ECO:0007669"/>
    <property type="project" value="UniProtKB-SubCell"/>
</dbReference>
<evidence type="ECO:0000256" key="1">
    <source>
        <dbReference type="ARBA" id="ARBA00004167"/>
    </source>
</evidence>
<keyword evidence="6 13" id="KW-0812">Transmembrane</keyword>
<dbReference type="AlphaFoldDB" id="A0A9D3ZUC7"/>
<dbReference type="Pfam" id="PF08263">
    <property type="entry name" value="LRRNT_2"/>
    <property type="match status" value="1"/>
</dbReference>